<feature type="chain" id="PRO_5020592325" evidence="1">
    <location>
        <begin position="17"/>
        <end position="89"/>
    </location>
</feature>
<dbReference type="EMBL" id="PDXA01000034">
    <property type="protein sequence ID" value="RYN45436.1"/>
    <property type="molecule type" value="Genomic_DNA"/>
</dbReference>
<gene>
    <name evidence="2" type="ORF">AA0114_g9127</name>
</gene>
<accession>A0A4Q4M889</accession>
<evidence type="ECO:0000313" key="2">
    <source>
        <dbReference type="EMBL" id="RYN45436.1"/>
    </source>
</evidence>
<keyword evidence="1" id="KW-0732">Signal</keyword>
<dbReference type="AlphaFoldDB" id="A0A4Q4M889"/>
<protein>
    <submittedName>
        <fullName evidence="2">Uncharacterized protein</fullName>
    </submittedName>
</protein>
<evidence type="ECO:0000256" key="1">
    <source>
        <dbReference type="SAM" id="SignalP"/>
    </source>
</evidence>
<sequence length="89" mass="9375">MKLALIAPALLSLAVAGPLPSSEGVHVLTKRQTRPIGSCDPGPNFCGFSLEECNTQLAALRAPCTNRCIPQGLPVRVECLAPRNLGCFC</sequence>
<evidence type="ECO:0000313" key="3">
    <source>
        <dbReference type="Proteomes" id="UP000292402"/>
    </source>
</evidence>
<feature type="signal peptide" evidence="1">
    <location>
        <begin position="1"/>
        <end position="16"/>
    </location>
</feature>
<reference evidence="3" key="1">
    <citation type="journal article" date="2019" name="bioRxiv">
        <title>Genomics, evolutionary history and diagnostics of the Alternaria alternata species group including apple and Asian pear pathotypes.</title>
        <authorList>
            <person name="Armitage A.D."/>
            <person name="Cockerton H.M."/>
            <person name="Sreenivasaprasad S."/>
            <person name="Woodhall J.W."/>
            <person name="Lane C.R."/>
            <person name="Harrison R.J."/>
            <person name="Clarkson J.P."/>
        </authorList>
    </citation>
    <scope>NUCLEOTIDE SEQUENCE [LARGE SCALE GENOMIC DNA]</scope>
    <source>
        <strain evidence="3">FERA 1082</strain>
    </source>
</reference>
<comment type="caution">
    <text evidence="2">The sequence shown here is derived from an EMBL/GenBank/DDBJ whole genome shotgun (WGS) entry which is preliminary data.</text>
</comment>
<organism evidence="2 3">
    <name type="scientific">Alternaria tenuissima</name>
    <dbReference type="NCBI Taxonomy" id="119927"/>
    <lineage>
        <taxon>Eukaryota</taxon>
        <taxon>Fungi</taxon>
        <taxon>Dikarya</taxon>
        <taxon>Ascomycota</taxon>
        <taxon>Pezizomycotina</taxon>
        <taxon>Dothideomycetes</taxon>
        <taxon>Pleosporomycetidae</taxon>
        <taxon>Pleosporales</taxon>
        <taxon>Pleosporineae</taxon>
        <taxon>Pleosporaceae</taxon>
        <taxon>Alternaria</taxon>
        <taxon>Alternaria sect. Alternaria</taxon>
        <taxon>Alternaria alternata complex</taxon>
    </lineage>
</organism>
<name>A0A4Q4M889_9PLEO</name>
<dbReference type="Proteomes" id="UP000292402">
    <property type="component" value="Unassembled WGS sequence"/>
</dbReference>
<proteinExistence type="predicted"/>